<proteinExistence type="predicted"/>
<dbReference type="InParanoid" id="A0A5J5EIS2"/>
<organism evidence="2 3">
    <name type="scientific">Sphaerosporella brunnea</name>
    <dbReference type="NCBI Taxonomy" id="1250544"/>
    <lineage>
        <taxon>Eukaryota</taxon>
        <taxon>Fungi</taxon>
        <taxon>Dikarya</taxon>
        <taxon>Ascomycota</taxon>
        <taxon>Pezizomycotina</taxon>
        <taxon>Pezizomycetes</taxon>
        <taxon>Pezizales</taxon>
        <taxon>Pyronemataceae</taxon>
        <taxon>Sphaerosporella</taxon>
    </lineage>
</organism>
<sequence length="225" mass="23312">MVRLGLGSESNYLPSHYKIPPIHSPSPSPPSSLSLPTVVTTDSRYYQSDRCDMLVSWDHMDFDAALSSESISTPALHKMPLNHDPWDDALSLDFDVSSESISTPPTELEPEVGDAPAEALSLPSGTLGASPASATAPSLPQTSPGDTDPPEDLGGSDGVWGPGGSDGLWSPGDLGGSDDLRGAPENGRKRSLPGCVQTAGTGLIKTRNSGLSAHKSPNGPSISRT</sequence>
<accession>A0A5J5EIS2</accession>
<name>A0A5J5EIS2_9PEZI</name>
<feature type="compositionally biased region" description="Gly residues" evidence="1">
    <location>
        <begin position="155"/>
        <end position="166"/>
    </location>
</feature>
<comment type="caution">
    <text evidence="2">The sequence shown here is derived from an EMBL/GenBank/DDBJ whole genome shotgun (WGS) entry which is preliminary data.</text>
</comment>
<dbReference type="AlphaFoldDB" id="A0A5J5EIS2"/>
<feature type="region of interest" description="Disordered" evidence="1">
    <location>
        <begin position="98"/>
        <end position="225"/>
    </location>
</feature>
<evidence type="ECO:0000256" key="1">
    <source>
        <dbReference type="SAM" id="MobiDB-lite"/>
    </source>
</evidence>
<feature type="compositionally biased region" description="Basic and acidic residues" evidence="1">
    <location>
        <begin position="178"/>
        <end position="188"/>
    </location>
</feature>
<reference evidence="2 3" key="1">
    <citation type="submission" date="2019-09" db="EMBL/GenBank/DDBJ databases">
        <title>Draft genome of the ectomycorrhizal ascomycete Sphaerosporella brunnea.</title>
        <authorList>
            <consortium name="DOE Joint Genome Institute"/>
            <person name="Benucci G.M."/>
            <person name="Marozzi G."/>
            <person name="Antonielli L."/>
            <person name="Sanchez S."/>
            <person name="Marco P."/>
            <person name="Wang X."/>
            <person name="Falini L.B."/>
            <person name="Barry K."/>
            <person name="Haridas S."/>
            <person name="Lipzen A."/>
            <person name="Labutti K."/>
            <person name="Grigoriev I.V."/>
            <person name="Murat C."/>
            <person name="Martin F."/>
            <person name="Albertini E."/>
            <person name="Donnini D."/>
            <person name="Bonito G."/>
        </authorList>
    </citation>
    <scope>NUCLEOTIDE SEQUENCE [LARGE SCALE GENOMIC DNA]</scope>
    <source>
        <strain evidence="2 3">Sb_GMNB300</strain>
    </source>
</reference>
<protein>
    <submittedName>
        <fullName evidence="2">Uncharacterized protein</fullName>
    </submittedName>
</protein>
<dbReference type="Proteomes" id="UP000326924">
    <property type="component" value="Unassembled WGS sequence"/>
</dbReference>
<evidence type="ECO:0000313" key="2">
    <source>
        <dbReference type="EMBL" id="KAA8894836.1"/>
    </source>
</evidence>
<keyword evidence="3" id="KW-1185">Reference proteome</keyword>
<evidence type="ECO:0000313" key="3">
    <source>
        <dbReference type="Proteomes" id="UP000326924"/>
    </source>
</evidence>
<feature type="compositionally biased region" description="Low complexity" evidence="1">
    <location>
        <begin position="123"/>
        <end position="140"/>
    </location>
</feature>
<dbReference type="EMBL" id="VXIS01000307">
    <property type="protein sequence ID" value="KAA8894836.1"/>
    <property type="molecule type" value="Genomic_DNA"/>
</dbReference>
<gene>
    <name evidence="2" type="ORF">FN846DRAFT_998808</name>
</gene>